<dbReference type="EMBL" id="GL377311">
    <property type="protein sequence ID" value="EFI93270.1"/>
    <property type="molecule type" value="Genomic_DNA"/>
</dbReference>
<feature type="region of interest" description="Disordered" evidence="1">
    <location>
        <begin position="380"/>
        <end position="429"/>
    </location>
</feature>
<dbReference type="AlphaFoldDB" id="D8QGB9"/>
<dbReference type="OMA" id="HIGPGHE"/>
<evidence type="ECO:0000313" key="3">
    <source>
        <dbReference type="Proteomes" id="UP000007431"/>
    </source>
</evidence>
<feature type="compositionally biased region" description="Low complexity" evidence="1">
    <location>
        <begin position="382"/>
        <end position="393"/>
    </location>
</feature>
<dbReference type="PANTHER" id="PTHR48148:SF3">
    <property type="entry name" value="KERATINOCYTE PROLINE-RICH PROTEIN"/>
    <property type="match status" value="1"/>
</dbReference>
<gene>
    <name evidence="2" type="ORF">SCHCODRAFT_237566</name>
</gene>
<feature type="compositionally biased region" description="Low complexity" evidence="1">
    <location>
        <begin position="35"/>
        <end position="46"/>
    </location>
</feature>
<reference evidence="2 3" key="1">
    <citation type="journal article" date="2010" name="Nat. Biotechnol.">
        <title>Genome sequence of the model mushroom Schizophyllum commune.</title>
        <authorList>
            <person name="Ohm R.A."/>
            <person name="de Jong J.F."/>
            <person name="Lugones L.G."/>
            <person name="Aerts A."/>
            <person name="Kothe E."/>
            <person name="Stajich J.E."/>
            <person name="de Vries R.P."/>
            <person name="Record E."/>
            <person name="Levasseur A."/>
            <person name="Baker S.E."/>
            <person name="Bartholomew K.A."/>
            <person name="Coutinho P.M."/>
            <person name="Erdmann S."/>
            <person name="Fowler T.J."/>
            <person name="Gathman A.C."/>
            <person name="Lombard V."/>
            <person name="Henrissat B."/>
            <person name="Knabe N."/>
            <person name="Kuees U."/>
            <person name="Lilly W.W."/>
            <person name="Lindquist E."/>
            <person name="Lucas S."/>
            <person name="Magnuson J.K."/>
            <person name="Piumi F."/>
            <person name="Raudaskoski M."/>
            <person name="Salamov A."/>
            <person name="Schmutz J."/>
            <person name="Schwarze F.W.M.R."/>
            <person name="vanKuyk P.A."/>
            <person name="Horton J.S."/>
            <person name="Grigoriev I.V."/>
            <person name="Woesten H.A.B."/>
        </authorList>
    </citation>
    <scope>NUCLEOTIDE SEQUENCE [LARGE SCALE GENOMIC DNA]</scope>
    <source>
        <strain evidence="3">H4-8 / FGSC 9210</strain>
    </source>
</reference>
<feature type="region of interest" description="Disordered" evidence="1">
    <location>
        <begin position="246"/>
        <end position="299"/>
    </location>
</feature>
<feature type="compositionally biased region" description="Pro residues" evidence="1">
    <location>
        <begin position="258"/>
        <end position="299"/>
    </location>
</feature>
<evidence type="ECO:0000313" key="2">
    <source>
        <dbReference type="EMBL" id="EFI93270.1"/>
    </source>
</evidence>
<feature type="region of interest" description="Disordered" evidence="1">
    <location>
        <begin position="16"/>
        <end position="79"/>
    </location>
</feature>
<feature type="region of interest" description="Disordered" evidence="1">
    <location>
        <begin position="518"/>
        <end position="544"/>
    </location>
</feature>
<dbReference type="PANTHER" id="PTHR48148">
    <property type="entry name" value="KERATINOCYTE PROLINE-RICH PROTEIN"/>
    <property type="match status" value="1"/>
</dbReference>
<organism evidence="3">
    <name type="scientific">Schizophyllum commune (strain H4-8 / FGSC 9210)</name>
    <name type="common">Split gill fungus</name>
    <dbReference type="NCBI Taxonomy" id="578458"/>
    <lineage>
        <taxon>Eukaryota</taxon>
        <taxon>Fungi</taxon>
        <taxon>Dikarya</taxon>
        <taxon>Basidiomycota</taxon>
        <taxon>Agaricomycotina</taxon>
        <taxon>Agaricomycetes</taxon>
        <taxon>Agaricomycetidae</taxon>
        <taxon>Agaricales</taxon>
        <taxon>Schizophyllaceae</taxon>
        <taxon>Schizophyllum</taxon>
    </lineage>
</organism>
<dbReference type="HOGENOM" id="CLU_614178_0_0_1"/>
<accession>D8QGB9</accession>
<proteinExistence type="predicted"/>
<feature type="compositionally biased region" description="Low complexity" evidence="1">
    <location>
        <begin position="467"/>
        <end position="478"/>
    </location>
</feature>
<feature type="compositionally biased region" description="Polar residues" evidence="1">
    <location>
        <begin position="47"/>
        <end position="63"/>
    </location>
</feature>
<protein>
    <submittedName>
        <fullName evidence="2">Uncharacterized protein</fullName>
    </submittedName>
</protein>
<feature type="compositionally biased region" description="Polar residues" evidence="1">
    <location>
        <begin position="534"/>
        <end position="544"/>
    </location>
</feature>
<feature type="region of interest" description="Disordered" evidence="1">
    <location>
        <begin position="467"/>
        <end position="486"/>
    </location>
</feature>
<feature type="compositionally biased region" description="Polar residues" evidence="1">
    <location>
        <begin position="70"/>
        <end position="79"/>
    </location>
</feature>
<keyword evidence="3" id="KW-1185">Reference proteome</keyword>
<sequence length="544" mass="59027">MAHIVQINNREAIRLPLGRRQVPPQPPVTPVFTEQSWSTQSWSTQSGATQRWSTRTQSWSTPSSDDDLPATQSSNDDLLATQSSNGDLLATLLRLDGRSLFTGSTADLEVAYLIPPDPKDASEVARVEEVCNRLKIGGNDGVFRLYGLINAFLLESSLRVHLNDLATFCITLPFAELYRLCDQLRLDNEEWAERVKQDPAAKRILGSHGARHYAYEIQELAFHRLSPAFLPDDAAIEILPGEGRTLERPCQESAPGPSSAPAPVLNPAPAPVPSPAPAPVPSPAPAPVPSPAPAPVPSPAPAPVPTKPFFKNELICQFPYPPSHRSKKDKLSPLALLINAHYKLQTYLAREPARRRLFHLERYCMCLNRFMDSLYFVPSPGPEASSPGPEASSVTPVAESKGPSLADAGGRNISSDRDDAFETPDEDDLINGLTTEEMSRVIRQVSNPRATDAARAQAAMLMFGMAGPRRGSRAGPSRESNVGPSRDLRADELTACSRLQAIVIHRLWGLYHFKPGSPGRRSSGGPLRVSSVSNVRTGSSVSAS</sequence>
<dbReference type="Proteomes" id="UP000007431">
    <property type="component" value="Unassembled WGS sequence"/>
</dbReference>
<evidence type="ECO:0000256" key="1">
    <source>
        <dbReference type="SAM" id="MobiDB-lite"/>
    </source>
</evidence>
<name>D8QGB9_SCHCM</name>
<dbReference type="InParanoid" id="D8QGB9"/>
<dbReference type="VEuPathDB" id="FungiDB:SCHCODRAFT_02752297"/>
<feature type="compositionally biased region" description="Low complexity" evidence="1">
    <location>
        <begin position="518"/>
        <end position="533"/>
    </location>
</feature>
<dbReference type="eggNOG" id="ENOG502QQ2D">
    <property type="taxonomic scope" value="Eukaryota"/>
</dbReference>